<dbReference type="InterPro" id="IPR043148">
    <property type="entry name" value="TagF_C"/>
</dbReference>
<sequence>MLKNLEERYTSKNNLEWDHRNENLQSLSRADIMISDFSGVIFDYVFLFDRPFLYVNNDFDARPYDAYDVDEQPWRFRVLPEIGYPLQEHDFNHIGEVLQKVVDSTYLKENRILARETAWQFQGESGQHVAQYLQQELSTNLVGDQE</sequence>
<protein>
    <recommendedName>
        <fullName evidence="2">CDP-glycerol:poly(Glycerophosphate) glycerophosphotransferase</fullName>
    </recommendedName>
</protein>
<reference evidence="1" key="1">
    <citation type="submission" date="2019-08" db="EMBL/GenBank/DDBJ databases">
        <authorList>
            <person name="Kucharzyk K."/>
            <person name="Murdoch R.W."/>
            <person name="Higgins S."/>
            <person name="Loffler F."/>
        </authorList>
    </citation>
    <scope>NUCLEOTIDE SEQUENCE</scope>
</reference>
<gene>
    <name evidence="1" type="ORF">SDC9_103455</name>
</gene>
<dbReference type="EMBL" id="VSSQ01015859">
    <property type="protein sequence ID" value="MPM56646.1"/>
    <property type="molecule type" value="Genomic_DNA"/>
</dbReference>
<organism evidence="1">
    <name type="scientific">bioreactor metagenome</name>
    <dbReference type="NCBI Taxonomy" id="1076179"/>
    <lineage>
        <taxon>unclassified sequences</taxon>
        <taxon>metagenomes</taxon>
        <taxon>ecological metagenomes</taxon>
    </lineage>
</organism>
<accession>A0A645AUV8</accession>
<dbReference type="Pfam" id="PF04464">
    <property type="entry name" value="Glyphos_transf"/>
    <property type="match status" value="1"/>
</dbReference>
<comment type="caution">
    <text evidence="1">The sequence shown here is derived from an EMBL/GenBank/DDBJ whole genome shotgun (WGS) entry which is preliminary data.</text>
</comment>
<dbReference type="GO" id="GO:0047355">
    <property type="term" value="F:CDP-glycerol glycerophosphotransferase activity"/>
    <property type="evidence" value="ECO:0007669"/>
    <property type="project" value="InterPro"/>
</dbReference>
<proteinExistence type="predicted"/>
<evidence type="ECO:0008006" key="2">
    <source>
        <dbReference type="Google" id="ProtNLM"/>
    </source>
</evidence>
<evidence type="ECO:0000313" key="1">
    <source>
        <dbReference type="EMBL" id="MPM56646.1"/>
    </source>
</evidence>
<dbReference type="Gene3D" id="3.40.50.12580">
    <property type="match status" value="1"/>
</dbReference>
<dbReference type="AlphaFoldDB" id="A0A645AUV8"/>
<dbReference type="InterPro" id="IPR007554">
    <property type="entry name" value="Glycerophosphate_synth"/>
</dbReference>
<dbReference type="GO" id="GO:0016020">
    <property type="term" value="C:membrane"/>
    <property type="evidence" value="ECO:0007669"/>
    <property type="project" value="InterPro"/>
</dbReference>
<name>A0A645AUV8_9ZZZZ</name>